<sequence>MTTDLRHVSRNPSIRHWAQDLDMRTVTVRKLMGGANELYRHWKTHFEHVSMTSTTAGRLAYRPELVHKMTKKIVQIRKRMATARDRQKSYADKRRETLGFQVGNRVLLEVSPWKGVIQFGKQGKLNPRYITPFENTKRIGPEIRVDEQPHFVEESIGVMEQKVKKLKLSHIPKDKGPIAVRDGPTGGPVAVRDRRRGGLNPEFLRVSRGIFSDFSARIEAWSPYLELETTTNLLNLHHSKFQKHWGLILSPSRPS</sequence>
<evidence type="ECO:0000313" key="1">
    <source>
        <dbReference type="EMBL" id="KAD7480525.1"/>
    </source>
</evidence>
<dbReference type="EMBL" id="SZYD01000001">
    <property type="protein sequence ID" value="KAD7480525.1"/>
    <property type="molecule type" value="Genomic_DNA"/>
</dbReference>
<reference evidence="1 2" key="1">
    <citation type="submission" date="2019-05" db="EMBL/GenBank/DDBJ databases">
        <title>Mikania micrantha, genome provides insights into the molecular mechanism of rapid growth.</title>
        <authorList>
            <person name="Liu B."/>
        </authorList>
    </citation>
    <scope>NUCLEOTIDE SEQUENCE [LARGE SCALE GENOMIC DNA]</scope>
    <source>
        <strain evidence="1">NLD-2019</strain>
        <tissue evidence="1">Leaf</tissue>
    </source>
</reference>
<dbReference type="PANTHER" id="PTHR46148:SF59">
    <property type="entry name" value="NUCLEOTIDYLTRANSFERASE, RIBONUCLEASE H"/>
    <property type="match status" value="1"/>
</dbReference>
<evidence type="ECO:0000313" key="2">
    <source>
        <dbReference type="Proteomes" id="UP000326396"/>
    </source>
</evidence>
<comment type="caution">
    <text evidence="1">The sequence shown here is derived from an EMBL/GenBank/DDBJ whole genome shotgun (WGS) entry which is preliminary data.</text>
</comment>
<name>A0A5N6Q765_9ASTR</name>
<gene>
    <name evidence="1" type="ORF">E3N88_03661</name>
</gene>
<protein>
    <recommendedName>
        <fullName evidence="3">Reverse transcriptase domain-containing protein</fullName>
    </recommendedName>
</protein>
<dbReference type="Proteomes" id="UP000326396">
    <property type="component" value="Linkage Group LG1"/>
</dbReference>
<dbReference type="AlphaFoldDB" id="A0A5N6Q765"/>
<keyword evidence="2" id="KW-1185">Reference proteome</keyword>
<accession>A0A5N6Q765</accession>
<dbReference type="PANTHER" id="PTHR46148">
    <property type="entry name" value="CHROMO DOMAIN-CONTAINING PROTEIN"/>
    <property type="match status" value="1"/>
</dbReference>
<evidence type="ECO:0008006" key="3">
    <source>
        <dbReference type="Google" id="ProtNLM"/>
    </source>
</evidence>
<proteinExistence type="predicted"/>
<organism evidence="1 2">
    <name type="scientific">Mikania micrantha</name>
    <name type="common">bitter vine</name>
    <dbReference type="NCBI Taxonomy" id="192012"/>
    <lineage>
        <taxon>Eukaryota</taxon>
        <taxon>Viridiplantae</taxon>
        <taxon>Streptophyta</taxon>
        <taxon>Embryophyta</taxon>
        <taxon>Tracheophyta</taxon>
        <taxon>Spermatophyta</taxon>
        <taxon>Magnoliopsida</taxon>
        <taxon>eudicotyledons</taxon>
        <taxon>Gunneridae</taxon>
        <taxon>Pentapetalae</taxon>
        <taxon>asterids</taxon>
        <taxon>campanulids</taxon>
        <taxon>Asterales</taxon>
        <taxon>Asteraceae</taxon>
        <taxon>Asteroideae</taxon>
        <taxon>Heliantheae alliance</taxon>
        <taxon>Eupatorieae</taxon>
        <taxon>Mikania</taxon>
    </lineage>
</organism>